<keyword evidence="2" id="KW-1185">Reference proteome</keyword>
<evidence type="ECO:0000313" key="2">
    <source>
        <dbReference type="Proteomes" id="UP000276133"/>
    </source>
</evidence>
<dbReference type="Proteomes" id="UP000276133">
    <property type="component" value="Unassembled WGS sequence"/>
</dbReference>
<evidence type="ECO:0000313" key="1">
    <source>
        <dbReference type="EMBL" id="RNA07776.1"/>
    </source>
</evidence>
<gene>
    <name evidence="1" type="ORF">BpHYR1_025410</name>
</gene>
<proteinExistence type="predicted"/>
<dbReference type="AlphaFoldDB" id="A0A3M7Q8N9"/>
<sequence>MICQRQHFCLKKLRLRSKLDIFIFNYSQNTLSLVKKKLNLEGVFGNKDLECQAIKYVSQCQTLEGKDLSREDIWVFWIVERFRELGILLKSYSIQFVGTELDFKYENACIFNLKLFFYLKHDGKS</sequence>
<name>A0A3M7Q8N9_BRAPC</name>
<protein>
    <submittedName>
        <fullName evidence="1">Uncharacterized protein</fullName>
    </submittedName>
</protein>
<organism evidence="1 2">
    <name type="scientific">Brachionus plicatilis</name>
    <name type="common">Marine rotifer</name>
    <name type="synonym">Brachionus muelleri</name>
    <dbReference type="NCBI Taxonomy" id="10195"/>
    <lineage>
        <taxon>Eukaryota</taxon>
        <taxon>Metazoa</taxon>
        <taxon>Spiralia</taxon>
        <taxon>Gnathifera</taxon>
        <taxon>Rotifera</taxon>
        <taxon>Eurotatoria</taxon>
        <taxon>Monogononta</taxon>
        <taxon>Pseudotrocha</taxon>
        <taxon>Ploima</taxon>
        <taxon>Brachionidae</taxon>
        <taxon>Brachionus</taxon>
    </lineage>
</organism>
<accession>A0A3M7Q8N9</accession>
<dbReference type="EMBL" id="REGN01006947">
    <property type="protein sequence ID" value="RNA07776.1"/>
    <property type="molecule type" value="Genomic_DNA"/>
</dbReference>
<reference evidence="1 2" key="1">
    <citation type="journal article" date="2018" name="Sci. Rep.">
        <title>Genomic signatures of local adaptation to the degree of environmental predictability in rotifers.</title>
        <authorList>
            <person name="Franch-Gras L."/>
            <person name="Hahn C."/>
            <person name="Garcia-Roger E.M."/>
            <person name="Carmona M.J."/>
            <person name="Serra M."/>
            <person name="Gomez A."/>
        </authorList>
    </citation>
    <scope>NUCLEOTIDE SEQUENCE [LARGE SCALE GENOMIC DNA]</scope>
    <source>
        <strain evidence="1">HYR1</strain>
    </source>
</reference>
<comment type="caution">
    <text evidence="1">The sequence shown here is derived from an EMBL/GenBank/DDBJ whole genome shotgun (WGS) entry which is preliminary data.</text>
</comment>